<sequence>MKEARNEVERQKAELANFKGQVDLLEKQVKEARNEVDRQKAELAKLSEQIVGHAQEMAAAKDLHDQEMAAAAERHAHEMDKVKMEYSLKYL</sequence>
<dbReference type="Proteomes" id="UP001151532">
    <property type="component" value="Chromosome 2"/>
</dbReference>
<proteinExistence type="predicted"/>
<keyword evidence="1" id="KW-0175">Coiled coil</keyword>
<keyword evidence="3" id="KW-1185">Reference proteome</keyword>
<reference evidence="2" key="2">
    <citation type="journal article" date="2023" name="Int. J. Mol. Sci.">
        <title>De Novo Assembly and Annotation of 11 Diverse Shrub Willow (Salix) Genomes Reveals Novel Gene Organization in Sex-Linked Regions.</title>
        <authorList>
            <person name="Hyden B."/>
            <person name="Feng K."/>
            <person name="Yates T.B."/>
            <person name="Jawdy S."/>
            <person name="Cereghino C."/>
            <person name="Smart L.B."/>
            <person name="Muchero W."/>
        </authorList>
    </citation>
    <scope>NUCLEOTIDE SEQUENCE</scope>
    <source>
        <tissue evidence="2">Shoot tip</tissue>
    </source>
</reference>
<organism evidence="2 3">
    <name type="scientific">Salix purpurea</name>
    <name type="common">Purple osier willow</name>
    <dbReference type="NCBI Taxonomy" id="77065"/>
    <lineage>
        <taxon>Eukaryota</taxon>
        <taxon>Viridiplantae</taxon>
        <taxon>Streptophyta</taxon>
        <taxon>Embryophyta</taxon>
        <taxon>Tracheophyta</taxon>
        <taxon>Spermatophyta</taxon>
        <taxon>Magnoliopsida</taxon>
        <taxon>eudicotyledons</taxon>
        <taxon>Gunneridae</taxon>
        <taxon>Pentapetalae</taxon>
        <taxon>rosids</taxon>
        <taxon>fabids</taxon>
        <taxon>Malpighiales</taxon>
        <taxon>Salicaceae</taxon>
        <taxon>Saliceae</taxon>
        <taxon>Salix</taxon>
    </lineage>
</organism>
<evidence type="ECO:0000313" key="2">
    <source>
        <dbReference type="EMBL" id="KAJ6686016.1"/>
    </source>
</evidence>
<comment type="caution">
    <text evidence="2">The sequence shown here is derived from an EMBL/GenBank/DDBJ whole genome shotgun (WGS) entry which is preliminary data.</text>
</comment>
<evidence type="ECO:0000256" key="1">
    <source>
        <dbReference type="SAM" id="Coils"/>
    </source>
</evidence>
<reference evidence="2" key="1">
    <citation type="submission" date="2022-11" db="EMBL/GenBank/DDBJ databases">
        <authorList>
            <person name="Hyden B.L."/>
            <person name="Feng K."/>
            <person name="Yates T."/>
            <person name="Jawdy S."/>
            <person name="Smart L.B."/>
            <person name="Muchero W."/>
        </authorList>
    </citation>
    <scope>NUCLEOTIDE SEQUENCE</scope>
    <source>
        <tissue evidence="2">Shoot tip</tissue>
    </source>
</reference>
<feature type="coiled-coil region" evidence="1">
    <location>
        <begin position="1"/>
        <end position="63"/>
    </location>
</feature>
<dbReference type="AlphaFoldDB" id="A0A9Q0PDD8"/>
<evidence type="ECO:0000313" key="3">
    <source>
        <dbReference type="Proteomes" id="UP001151532"/>
    </source>
</evidence>
<accession>A0A9Q0PDD8</accession>
<gene>
    <name evidence="2" type="ORF">OIU79_015922</name>
</gene>
<protein>
    <submittedName>
        <fullName evidence="2">Uncharacterized protein</fullName>
    </submittedName>
</protein>
<feature type="non-terminal residue" evidence="2">
    <location>
        <position position="91"/>
    </location>
</feature>
<dbReference type="EMBL" id="JAPFFK010000019">
    <property type="protein sequence ID" value="KAJ6686016.1"/>
    <property type="molecule type" value="Genomic_DNA"/>
</dbReference>
<name>A0A9Q0PDD8_SALPP</name>